<dbReference type="AlphaFoldDB" id="A0A5J5G4N9"/>
<dbReference type="SUPFAM" id="SSF56112">
    <property type="entry name" value="Protein kinase-like (PK-like)"/>
    <property type="match status" value="1"/>
</dbReference>
<evidence type="ECO:0000313" key="2">
    <source>
        <dbReference type="EMBL" id="KAA9001174.1"/>
    </source>
</evidence>
<organism evidence="2 3">
    <name type="scientific">Affinibrenneria salicis</name>
    <dbReference type="NCBI Taxonomy" id="2590031"/>
    <lineage>
        <taxon>Bacteria</taxon>
        <taxon>Pseudomonadati</taxon>
        <taxon>Pseudomonadota</taxon>
        <taxon>Gammaproteobacteria</taxon>
        <taxon>Enterobacterales</taxon>
        <taxon>Pectobacteriaceae</taxon>
        <taxon>Affinibrenneria</taxon>
    </lineage>
</organism>
<name>A0A5J5G4N9_9GAMM</name>
<dbReference type="EMBL" id="VYKJ01000003">
    <property type="protein sequence ID" value="KAA9001174.1"/>
    <property type="molecule type" value="Genomic_DNA"/>
</dbReference>
<keyword evidence="2" id="KW-0808">Transferase</keyword>
<evidence type="ECO:0000259" key="1">
    <source>
        <dbReference type="Pfam" id="PF01636"/>
    </source>
</evidence>
<sequence length="337" mass="38236">MIGARESVALSGDNMKRLNPAIPIDREAVTAYLKGTLYAPVLSLSLLNEGRIATNYQLATAQGPLYCRLYPHDYCYDRLAFEVDVLRYLHQRRIPVPEAIALHSGERIFADGRYLGFFYIPLAGKTLRQTALSPRVAGQAGKLLRRFLDEAARYPCAGEPVNEYHRVRTLCCDGAAALHGAVSAGHQRQIANFLAGVKYENWLNASPRSLLHGDYFFENVVVRDGDIVGMIDFGDVYHGRMPIDIIVGCMEFSVLTDNGWDYACMYHFLTSMYDKIRFTGLNADIFIELVQLQCLKFFFYTFSLDETDTLNPYLGRFLALHEDDKRRALAQTFNRLR</sequence>
<feature type="domain" description="Aminoglycoside phosphotransferase" evidence="1">
    <location>
        <begin position="45"/>
        <end position="258"/>
    </location>
</feature>
<dbReference type="OrthoDB" id="9777460at2"/>
<dbReference type="Proteomes" id="UP000335415">
    <property type="component" value="Unassembled WGS sequence"/>
</dbReference>
<keyword evidence="3" id="KW-1185">Reference proteome</keyword>
<dbReference type="Pfam" id="PF01636">
    <property type="entry name" value="APH"/>
    <property type="match status" value="1"/>
</dbReference>
<dbReference type="Gene3D" id="3.30.200.20">
    <property type="entry name" value="Phosphorylase Kinase, domain 1"/>
    <property type="match status" value="1"/>
</dbReference>
<proteinExistence type="predicted"/>
<reference evidence="2 3" key="1">
    <citation type="submission" date="2019-09" db="EMBL/GenBank/DDBJ databases">
        <authorList>
            <person name="Li Y."/>
        </authorList>
    </citation>
    <scope>NUCLEOTIDE SEQUENCE [LARGE SCALE GENOMIC DNA]</scope>
    <source>
        <strain evidence="2 3">L3-3HA</strain>
    </source>
</reference>
<accession>A0A5J5G4N9</accession>
<protein>
    <submittedName>
        <fullName evidence="2">Phosphotransferase</fullName>
    </submittedName>
</protein>
<dbReference type="GO" id="GO:0016740">
    <property type="term" value="F:transferase activity"/>
    <property type="evidence" value="ECO:0007669"/>
    <property type="project" value="UniProtKB-KW"/>
</dbReference>
<evidence type="ECO:0000313" key="3">
    <source>
        <dbReference type="Proteomes" id="UP000335415"/>
    </source>
</evidence>
<dbReference type="InterPro" id="IPR002575">
    <property type="entry name" value="Aminoglycoside_PTrfase"/>
</dbReference>
<gene>
    <name evidence="2" type="ORF">FJU30_07980</name>
</gene>
<dbReference type="Gene3D" id="3.90.1200.10">
    <property type="match status" value="1"/>
</dbReference>
<dbReference type="InterPro" id="IPR011009">
    <property type="entry name" value="Kinase-like_dom_sf"/>
</dbReference>
<comment type="caution">
    <text evidence="2">The sequence shown here is derived from an EMBL/GenBank/DDBJ whole genome shotgun (WGS) entry which is preliminary data.</text>
</comment>